<sequence length="125" mass="13298">MKTGIALTDFSWPVPNSEIGSAVTELAQAADASSIDLPGSGYADNLAHKLAVLRRQCDEIGRDYSTIEKTVTTALDIDSGRGPVLDHLETLAATGIDHAILGPDGPWTPPRLQRLIEMAPDIHAL</sequence>
<evidence type="ECO:0000259" key="1">
    <source>
        <dbReference type="PROSITE" id="PS51434"/>
    </source>
</evidence>
<dbReference type="Proteomes" id="UP000239874">
    <property type="component" value="Unassembled WGS sequence"/>
</dbReference>
<reference evidence="2 3" key="1">
    <citation type="submission" date="2018-02" db="EMBL/GenBank/DDBJ databases">
        <title>8 Nocardia nova and 1 Nocardia cyriacigeorgica strain used for evolution to TMP-SMX.</title>
        <authorList>
            <person name="Mehta H."/>
            <person name="Weng J."/>
            <person name="Shamoo Y."/>
        </authorList>
    </citation>
    <scope>NUCLEOTIDE SEQUENCE [LARGE SCALE GENOMIC DNA]</scope>
    <source>
        <strain evidence="2 3">MDA3139</strain>
    </source>
</reference>
<proteinExistence type="predicted"/>
<gene>
    <name evidence="2" type="ORF">C5E45_24995</name>
</gene>
<dbReference type="GO" id="GO:0017056">
    <property type="term" value="F:structural constituent of nuclear pore"/>
    <property type="evidence" value="ECO:0007669"/>
    <property type="project" value="InterPro"/>
</dbReference>
<evidence type="ECO:0000313" key="2">
    <source>
        <dbReference type="EMBL" id="PPJ35556.1"/>
    </source>
</evidence>
<comment type="caution">
    <text evidence="2">The sequence shown here is derived from an EMBL/GenBank/DDBJ whole genome shotgun (WGS) entry which is preliminary data.</text>
</comment>
<dbReference type="EMBL" id="PSZC01000020">
    <property type="protein sequence ID" value="PPJ35556.1"/>
    <property type="molecule type" value="Genomic_DNA"/>
</dbReference>
<evidence type="ECO:0000313" key="3">
    <source>
        <dbReference type="Proteomes" id="UP000239874"/>
    </source>
</evidence>
<organism evidence="2 3">
    <name type="scientific">Nocardia nova</name>
    <dbReference type="NCBI Taxonomy" id="37330"/>
    <lineage>
        <taxon>Bacteria</taxon>
        <taxon>Bacillati</taxon>
        <taxon>Actinomycetota</taxon>
        <taxon>Actinomycetes</taxon>
        <taxon>Mycobacteriales</taxon>
        <taxon>Nocardiaceae</taxon>
        <taxon>Nocardia</taxon>
    </lineage>
</organism>
<accession>A0A2S6AK08</accession>
<protein>
    <recommendedName>
        <fullName evidence="1">Peptidase S59 domain-containing protein</fullName>
    </recommendedName>
</protein>
<dbReference type="RefSeq" id="WP_104377631.1">
    <property type="nucleotide sequence ID" value="NZ_PSZC01000020.1"/>
</dbReference>
<name>A0A2S6AK08_9NOCA</name>
<feature type="domain" description="Peptidase S59" evidence="1">
    <location>
        <begin position="103"/>
        <end position="125"/>
    </location>
</feature>
<dbReference type="PROSITE" id="PS51434">
    <property type="entry name" value="NUP_C"/>
    <property type="match status" value="1"/>
</dbReference>
<dbReference type="InterPro" id="IPR007230">
    <property type="entry name" value="Nup98_auto-Pept-S59_dom"/>
</dbReference>
<dbReference type="AlphaFoldDB" id="A0A2S6AK08"/>
<dbReference type="OrthoDB" id="4029802at2"/>